<dbReference type="EMBL" id="JBFDAA010000001">
    <property type="protein sequence ID" value="KAL1140780.1"/>
    <property type="molecule type" value="Genomic_DNA"/>
</dbReference>
<evidence type="ECO:0000313" key="1">
    <source>
        <dbReference type="EMBL" id="KAL1140780.1"/>
    </source>
</evidence>
<evidence type="ECO:0000313" key="2">
    <source>
        <dbReference type="Proteomes" id="UP001558652"/>
    </source>
</evidence>
<reference evidence="1 2" key="1">
    <citation type="submission" date="2024-07" db="EMBL/GenBank/DDBJ databases">
        <title>Chromosome-level genome assembly of the water stick insect Ranatra chinensis (Heteroptera: Nepidae).</title>
        <authorList>
            <person name="Liu X."/>
        </authorList>
    </citation>
    <scope>NUCLEOTIDE SEQUENCE [LARGE SCALE GENOMIC DNA]</scope>
    <source>
        <strain evidence="1">Cailab_2021Rc</strain>
        <tissue evidence="1">Muscle</tissue>
    </source>
</reference>
<dbReference type="PANTHER" id="PTHR13438">
    <property type="entry name" value="AMINOACYL TRNA SYNTHASE COMPLEX-INTERACTING MULTIFUNCTIONAL PROTEIN"/>
    <property type="match status" value="1"/>
</dbReference>
<dbReference type="SUPFAM" id="SSF47616">
    <property type="entry name" value="GST C-terminal domain-like"/>
    <property type="match status" value="1"/>
</dbReference>
<protein>
    <recommendedName>
        <fullName evidence="3">Aminoacyl tRNA synthase complex-interacting multifunctional protein 2</fullName>
    </recommendedName>
</protein>
<dbReference type="Proteomes" id="UP001558652">
    <property type="component" value="Unassembled WGS sequence"/>
</dbReference>
<accession>A0ABD0YXV2</accession>
<keyword evidence="2" id="KW-1185">Reference proteome</keyword>
<evidence type="ECO:0008006" key="3">
    <source>
        <dbReference type="Google" id="ProtNLM"/>
    </source>
</evidence>
<dbReference type="InterPro" id="IPR042360">
    <property type="entry name" value="AIMP2"/>
</dbReference>
<gene>
    <name evidence="1" type="ORF">AAG570_000710</name>
</gene>
<dbReference type="AlphaFoldDB" id="A0ABD0YXV2"/>
<comment type="caution">
    <text evidence="1">The sequence shown here is derived from an EMBL/GenBank/DDBJ whole genome shotgun (WGS) entry which is preliminary data.</text>
</comment>
<dbReference type="Gene3D" id="1.20.1050.130">
    <property type="match status" value="1"/>
</dbReference>
<sequence length="272" mass="30806">MNEPLTSMYKMKPLFDLGGDIHIQTTMYGMKNLQSGSQNGVCPEAEYSERDFLIKEIENKQAEILKALAGIRSQMAALKEALCKDFTHNGHQGSPVAPRKLDFSEVSFSWFCYRPPSWRHMSSPDGGEVDYPHSLASLCVALSAPLFLAVRPYDSEFIISPFKCVPLWGEVNMLRFISRCVTPSPNDLKKKMEVEVILDICYWLRRATTGKEVYAHVKTLSQILGDSKWFDGEEVSVVDLAAWSAIKSSENPKLSKNLTRWFQQCEELFCTS</sequence>
<proteinExistence type="predicted"/>
<organism evidence="1 2">
    <name type="scientific">Ranatra chinensis</name>
    <dbReference type="NCBI Taxonomy" id="642074"/>
    <lineage>
        <taxon>Eukaryota</taxon>
        <taxon>Metazoa</taxon>
        <taxon>Ecdysozoa</taxon>
        <taxon>Arthropoda</taxon>
        <taxon>Hexapoda</taxon>
        <taxon>Insecta</taxon>
        <taxon>Pterygota</taxon>
        <taxon>Neoptera</taxon>
        <taxon>Paraneoptera</taxon>
        <taxon>Hemiptera</taxon>
        <taxon>Heteroptera</taxon>
        <taxon>Panheteroptera</taxon>
        <taxon>Nepomorpha</taxon>
        <taxon>Nepidae</taxon>
        <taxon>Ranatrinae</taxon>
        <taxon>Ranatra</taxon>
    </lineage>
</organism>
<dbReference type="InterPro" id="IPR036282">
    <property type="entry name" value="Glutathione-S-Trfase_C_sf"/>
</dbReference>
<dbReference type="PANTHER" id="PTHR13438:SF2">
    <property type="entry name" value="AMINOACYL TRNA SYNTHASE COMPLEX-INTERACTING MULTIFUNCTIONAL PROTEIN 2"/>
    <property type="match status" value="1"/>
</dbReference>
<name>A0ABD0YXV2_9HEMI</name>